<comment type="similarity">
    <text evidence="3">Belongs to the NIP3 family.</text>
</comment>
<accession>A0ABD3VQ70</accession>
<evidence type="ECO:0000256" key="8">
    <source>
        <dbReference type="ARBA" id="ARBA00023136"/>
    </source>
</evidence>
<dbReference type="InterPro" id="IPR010548">
    <property type="entry name" value="BNIP3"/>
</dbReference>
<gene>
    <name evidence="11" type="ORF">ACJMK2_005372</name>
</gene>
<evidence type="ECO:0000313" key="12">
    <source>
        <dbReference type="Proteomes" id="UP001634394"/>
    </source>
</evidence>
<feature type="transmembrane region" description="Helical" evidence="10">
    <location>
        <begin position="137"/>
        <end position="162"/>
    </location>
</feature>
<dbReference type="GO" id="GO:0006915">
    <property type="term" value="P:apoptotic process"/>
    <property type="evidence" value="ECO:0007669"/>
    <property type="project" value="UniProtKB-KW"/>
</dbReference>
<feature type="compositionally biased region" description="Basic and acidic residues" evidence="9">
    <location>
        <begin position="45"/>
        <end position="63"/>
    </location>
</feature>
<evidence type="ECO:0000256" key="1">
    <source>
        <dbReference type="ARBA" id="ARBA00004167"/>
    </source>
</evidence>
<feature type="compositionally biased region" description="Polar residues" evidence="9">
    <location>
        <begin position="64"/>
        <end position="78"/>
    </location>
</feature>
<feature type="region of interest" description="Disordered" evidence="9">
    <location>
        <begin position="45"/>
        <end position="92"/>
    </location>
</feature>
<name>A0ABD3VQ70_SINWO</name>
<evidence type="ECO:0000256" key="9">
    <source>
        <dbReference type="SAM" id="MobiDB-lite"/>
    </source>
</evidence>
<dbReference type="PANTHER" id="PTHR15186:SF5">
    <property type="entry name" value="BNIP3, ISOFORM A"/>
    <property type="match status" value="1"/>
</dbReference>
<evidence type="ECO:0000256" key="7">
    <source>
        <dbReference type="ARBA" id="ARBA00023128"/>
    </source>
</evidence>
<dbReference type="PANTHER" id="PTHR15186">
    <property type="entry name" value="RE48077P"/>
    <property type="match status" value="1"/>
</dbReference>
<keyword evidence="6 10" id="KW-1133">Transmembrane helix</keyword>
<dbReference type="EMBL" id="JBJQND010000010">
    <property type="protein sequence ID" value="KAL3863622.1"/>
    <property type="molecule type" value="Genomic_DNA"/>
</dbReference>
<dbReference type="AlphaFoldDB" id="A0ABD3VQ70"/>
<dbReference type="Pfam" id="PF06553">
    <property type="entry name" value="BNIP3"/>
    <property type="match status" value="1"/>
</dbReference>
<evidence type="ECO:0000256" key="6">
    <source>
        <dbReference type="ARBA" id="ARBA00022989"/>
    </source>
</evidence>
<keyword evidence="7" id="KW-0496">Mitochondrion</keyword>
<dbReference type="GO" id="GO:0042802">
    <property type="term" value="F:identical protein binding"/>
    <property type="evidence" value="ECO:0007669"/>
    <property type="project" value="UniProtKB-ARBA"/>
</dbReference>
<protein>
    <recommendedName>
        <fullName evidence="13">BCL2/adenovirus E1B 19 kDa protein-interacting protein 3</fullName>
    </recommendedName>
</protein>
<keyword evidence="5" id="KW-0053">Apoptosis</keyword>
<proteinExistence type="inferred from homology"/>
<evidence type="ECO:0000256" key="3">
    <source>
        <dbReference type="ARBA" id="ARBA00007710"/>
    </source>
</evidence>
<sequence>MASTRTGDQKDELQESWIEVHYTGDERCVPQAQSAYNGSFEKLLLEAQKESRSPSRANSRDTSGRGSPKSLHSPNNEPASAEDLRDPGTDWIWDWSSGPEAMPSSNFNGKFKHPAGKKSGVISHKERRKTLLSRENMPVLLLTHTCTLVLGILGGVAVVYIYGKLQRNTPVPFSLE</sequence>
<keyword evidence="4 10" id="KW-0812">Transmembrane</keyword>
<comment type="caution">
    <text evidence="11">The sequence shown here is derived from an EMBL/GenBank/DDBJ whole genome shotgun (WGS) entry which is preliminary data.</text>
</comment>
<evidence type="ECO:0008006" key="13">
    <source>
        <dbReference type="Google" id="ProtNLM"/>
    </source>
</evidence>
<evidence type="ECO:0000256" key="10">
    <source>
        <dbReference type="SAM" id="Phobius"/>
    </source>
</evidence>
<dbReference type="GO" id="GO:0031966">
    <property type="term" value="C:mitochondrial membrane"/>
    <property type="evidence" value="ECO:0007669"/>
    <property type="project" value="UniProtKB-SubCell"/>
</dbReference>
<comment type="subcellular location">
    <subcellularLocation>
        <location evidence="1">Membrane</location>
        <topology evidence="1">Single-pass membrane protein</topology>
    </subcellularLocation>
    <subcellularLocation>
        <location evidence="2">Mitochondrion membrane</location>
    </subcellularLocation>
</comment>
<keyword evidence="12" id="KW-1185">Reference proteome</keyword>
<keyword evidence="8 10" id="KW-0472">Membrane</keyword>
<organism evidence="11 12">
    <name type="scientific">Sinanodonta woodiana</name>
    <name type="common">Chinese pond mussel</name>
    <name type="synonym">Anodonta woodiana</name>
    <dbReference type="NCBI Taxonomy" id="1069815"/>
    <lineage>
        <taxon>Eukaryota</taxon>
        <taxon>Metazoa</taxon>
        <taxon>Spiralia</taxon>
        <taxon>Lophotrochozoa</taxon>
        <taxon>Mollusca</taxon>
        <taxon>Bivalvia</taxon>
        <taxon>Autobranchia</taxon>
        <taxon>Heteroconchia</taxon>
        <taxon>Palaeoheterodonta</taxon>
        <taxon>Unionida</taxon>
        <taxon>Unionoidea</taxon>
        <taxon>Unionidae</taxon>
        <taxon>Unioninae</taxon>
        <taxon>Sinanodonta</taxon>
    </lineage>
</organism>
<evidence type="ECO:0000256" key="4">
    <source>
        <dbReference type="ARBA" id="ARBA00022692"/>
    </source>
</evidence>
<reference evidence="11 12" key="1">
    <citation type="submission" date="2024-11" db="EMBL/GenBank/DDBJ databases">
        <title>Chromosome-level genome assembly of the freshwater bivalve Anodonta woodiana.</title>
        <authorList>
            <person name="Chen X."/>
        </authorList>
    </citation>
    <scope>NUCLEOTIDE SEQUENCE [LARGE SCALE GENOMIC DNA]</scope>
    <source>
        <strain evidence="11">MN2024</strain>
        <tissue evidence="11">Gills</tissue>
    </source>
</reference>
<evidence type="ECO:0000256" key="5">
    <source>
        <dbReference type="ARBA" id="ARBA00022703"/>
    </source>
</evidence>
<dbReference type="Proteomes" id="UP001634394">
    <property type="component" value="Unassembled WGS sequence"/>
</dbReference>
<evidence type="ECO:0000256" key="2">
    <source>
        <dbReference type="ARBA" id="ARBA00004325"/>
    </source>
</evidence>
<evidence type="ECO:0000313" key="11">
    <source>
        <dbReference type="EMBL" id="KAL3863622.1"/>
    </source>
</evidence>